<dbReference type="RefSeq" id="WP_066772656.1">
    <property type="nucleotide sequence ID" value="NZ_CP013244.1"/>
</dbReference>
<accession>A0A1B1AKD7</accession>
<dbReference type="EMBL" id="CP013244">
    <property type="protein sequence ID" value="ANP47024.1"/>
    <property type="molecule type" value="Genomic_DNA"/>
</dbReference>
<dbReference type="OrthoDB" id="2004788at2"/>
<feature type="transmembrane region" description="Helical" evidence="1">
    <location>
        <begin position="74"/>
        <end position="103"/>
    </location>
</feature>
<keyword evidence="1" id="KW-0812">Transmembrane</keyword>
<keyword evidence="3" id="KW-1185">Reference proteome</keyword>
<evidence type="ECO:0008006" key="4">
    <source>
        <dbReference type="Google" id="ProtNLM"/>
    </source>
</evidence>
<sequence length="160" mass="16690">MRGTILGVHDNRGVLIGEGELRFDFPLTEWRSGGAPYAGQIVDYVEEDGQARAVFAVPGVGASSFNAPASSSRVLGIIGVICLVLSFVIPLIPTIAAFVLGVIGAGQAQQERDDTSLLLARISWIGAVVMLGFGLLIVLGVLALVGTLGLAGVFHGWENF</sequence>
<keyword evidence="1" id="KW-0472">Membrane</keyword>
<dbReference type="Proteomes" id="UP000092498">
    <property type="component" value="Chromosome"/>
</dbReference>
<protein>
    <recommendedName>
        <fullName evidence="4">DUF4190 domain-containing protein</fullName>
    </recommendedName>
</protein>
<keyword evidence="1" id="KW-1133">Transmembrane helix</keyword>
<evidence type="ECO:0000313" key="2">
    <source>
        <dbReference type="EMBL" id="ANP47024.1"/>
    </source>
</evidence>
<dbReference type="InParanoid" id="A0A1B1AKD7"/>
<evidence type="ECO:0000256" key="1">
    <source>
        <dbReference type="SAM" id="Phobius"/>
    </source>
</evidence>
<feature type="transmembrane region" description="Helical" evidence="1">
    <location>
        <begin position="124"/>
        <end position="157"/>
    </location>
</feature>
<dbReference type="AlphaFoldDB" id="A0A1B1AKD7"/>
<gene>
    <name evidence="2" type="ORF">ATE48_14415</name>
</gene>
<dbReference type="KEGG" id="cbot:ATE48_14415"/>
<name>A0A1B1AKD7_9PROT</name>
<organism evidence="2 3">
    <name type="scientific">Candidatus Viadribacter manganicus</name>
    <dbReference type="NCBI Taxonomy" id="1759059"/>
    <lineage>
        <taxon>Bacteria</taxon>
        <taxon>Pseudomonadati</taxon>
        <taxon>Pseudomonadota</taxon>
        <taxon>Alphaproteobacteria</taxon>
        <taxon>Hyphomonadales</taxon>
        <taxon>Hyphomonadaceae</taxon>
        <taxon>Candidatus Viadribacter</taxon>
    </lineage>
</organism>
<reference evidence="2 3" key="1">
    <citation type="submission" date="2015-11" db="EMBL/GenBank/DDBJ databases">
        <title>Whole-Genome Sequence of Candidatus Oderbacter manganicum from the National Park Lower Oder Valley, Germany.</title>
        <authorList>
            <person name="Braun B."/>
            <person name="Liere K."/>
            <person name="Szewzyk U."/>
        </authorList>
    </citation>
    <scope>NUCLEOTIDE SEQUENCE [LARGE SCALE GENOMIC DNA]</scope>
    <source>
        <strain evidence="2 3">OTSz_A_272</strain>
    </source>
</reference>
<evidence type="ECO:0000313" key="3">
    <source>
        <dbReference type="Proteomes" id="UP000092498"/>
    </source>
</evidence>
<proteinExistence type="predicted"/>